<comment type="caution">
    <text evidence="3">The sequence shown here is derived from an EMBL/GenBank/DDBJ whole genome shotgun (WGS) entry which is preliminary data.</text>
</comment>
<accession>A0ABT1W3E9</accession>
<reference evidence="3 4" key="1">
    <citation type="submission" date="2022-06" db="EMBL/GenBank/DDBJ databases">
        <title>Endosaccharibacter gen. nov., sp. nov., endophytic bacteria isolated from sugarcane.</title>
        <authorList>
            <person name="Pitiwittayakul N."/>
            <person name="Yukphan P."/>
            <person name="Charoenyingcharoen P."/>
            <person name="Tanasupawat S."/>
        </authorList>
    </citation>
    <scope>NUCLEOTIDE SEQUENCE [LARGE SCALE GENOMIC DNA]</scope>
    <source>
        <strain evidence="3 4">KSS8</strain>
    </source>
</reference>
<evidence type="ECO:0000256" key="1">
    <source>
        <dbReference type="ARBA" id="ARBA00023002"/>
    </source>
</evidence>
<dbReference type="Proteomes" id="UP001524587">
    <property type="component" value="Unassembled WGS sequence"/>
</dbReference>
<sequence>MRAAYITGYGDNSVVSAGQVADPVPGPNDVLIDVRAAGINPVEIAMRQGLFHAAFPFSFPQVMGYDVAGVVAAAPAGSGFEPGDEVYARLPNPRPGAYAERAVVPVPLLAFKPKSLSFEESASLPTVALTTWQSFIERARIKSGERVLIQAGAGGVGAFAIQLAKHMGAYVVATGGASSQGFMTKLGADRVIDYTHEAFEDAGPFDVVYDGVCGPLTERGIDSLRSGGRYVGLVRVADAQAYREIGLPAPVAEQAAASVRPFIERANARNAEFHGPLTRPDGAQLAEIAAVVDSGAIRGSVSTTYALDQLGAAYEALAGGHTRGKLVIVP</sequence>
<keyword evidence="4" id="KW-1185">Reference proteome</keyword>
<dbReference type="InterPro" id="IPR036291">
    <property type="entry name" value="NAD(P)-bd_dom_sf"/>
</dbReference>
<dbReference type="PROSITE" id="PS01162">
    <property type="entry name" value="QOR_ZETA_CRYSTAL"/>
    <property type="match status" value="1"/>
</dbReference>
<dbReference type="InterPro" id="IPR011032">
    <property type="entry name" value="GroES-like_sf"/>
</dbReference>
<gene>
    <name evidence="3" type="ORF">NFI95_02795</name>
</gene>
<dbReference type="InterPro" id="IPR013154">
    <property type="entry name" value="ADH-like_N"/>
</dbReference>
<dbReference type="RefSeq" id="WP_422862830.1">
    <property type="nucleotide sequence ID" value="NZ_JAMSKV010000002.1"/>
</dbReference>
<dbReference type="InterPro" id="IPR002364">
    <property type="entry name" value="Quin_OxRdtase/zeta-crystal_CS"/>
</dbReference>
<proteinExistence type="predicted"/>
<protein>
    <submittedName>
        <fullName evidence="3">NADP-dependent oxidoreductase</fullName>
    </submittedName>
</protein>
<dbReference type="Pfam" id="PF13602">
    <property type="entry name" value="ADH_zinc_N_2"/>
    <property type="match status" value="1"/>
</dbReference>
<dbReference type="Gene3D" id="3.90.180.10">
    <property type="entry name" value="Medium-chain alcohol dehydrogenases, catalytic domain"/>
    <property type="match status" value="1"/>
</dbReference>
<dbReference type="Pfam" id="PF08240">
    <property type="entry name" value="ADH_N"/>
    <property type="match status" value="1"/>
</dbReference>
<dbReference type="InterPro" id="IPR050700">
    <property type="entry name" value="YIM1/Zinc_Alcohol_DH_Fams"/>
</dbReference>
<evidence type="ECO:0000313" key="3">
    <source>
        <dbReference type="EMBL" id="MCQ8277379.1"/>
    </source>
</evidence>
<evidence type="ECO:0000259" key="2">
    <source>
        <dbReference type="SMART" id="SM00829"/>
    </source>
</evidence>
<name>A0ABT1W3E9_9PROT</name>
<dbReference type="SUPFAM" id="SSF50129">
    <property type="entry name" value="GroES-like"/>
    <property type="match status" value="1"/>
</dbReference>
<dbReference type="InterPro" id="IPR020843">
    <property type="entry name" value="ER"/>
</dbReference>
<keyword evidence="1" id="KW-0560">Oxidoreductase</keyword>
<dbReference type="CDD" id="cd05289">
    <property type="entry name" value="MDR_like_2"/>
    <property type="match status" value="1"/>
</dbReference>
<evidence type="ECO:0000313" key="4">
    <source>
        <dbReference type="Proteomes" id="UP001524587"/>
    </source>
</evidence>
<dbReference type="Gene3D" id="3.40.50.720">
    <property type="entry name" value="NAD(P)-binding Rossmann-like Domain"/>
    <property type="match status" value="1"/>
</dbReference>
<organism evidence="3 4">
    <name type="scientific">Endosaccharibacter trunci</name>
    <dbReference type="NCBI Taxonomy" id="2812733"/>
    <lineage>
        <taxon>Bacteria</taxon>
        <taxon>Pseudomonadati</taxon>
        <taxon>Pseudomonadota</taxon>
        <taxon>Alphaproteobacteria</taxon>
        <taxon>Acetobacterales</taxon>
        <taxon>Acetobacteraceae</taxon>
        <taxon>Endosaccharibacter</taxon>
    </lineage>
</organism>
<dbReference type="PANTHER" id="PTHR11695:SF294">
    <property type="entry name" value="RETICULON-4-INTERACTING PROTEIN 1, MITOCHONDRIAL"/>
    <property type="match status" value="1"/>
</dbReference>
<dbReference type="EMBL" id="JAMSKV010000002">
    <property type="protein sequence ID" value="MCQ8277379.1"/>
    <property type="molecule type" value="Genomic_DNA"/>
</dbReference>
<feature type="domain" description="Enoyl reductase (ER)" evidence="2">
    <location>
        <begin position="10"/>
        <end position="328"/>
    </location>
</feature>
<dbReference type="PANTHER" id="PTHR11695">
    <property type="entry name" value="ALCOHOL DEHYDROGENASE RELATED"/>
    <property type="match status" value="1"/>
</dbReference>
<dbReference type="SMART" id="SM00829">
    <property type="entry name" value="PKS_ER"/>
    <property type="match status" value="1"/>
</dbReference>
<dbReference type="SUPFAM" id="SSF51735">
    <property type="entry name" value="NAD(P)-binding Rossmann-fold domains"/>
    <property type="match status" value="1"/>
</dbReference>